<keyword evidence="6 10" id="KW-1133">Transmembrane helix</keyword>
<keyword evidence="10" id="KW-1003">Cell membrane</keyword>
<dbReference type="SUPFAM" id="SSF81653">
    <property type="entry name" value="Calcium ATPase, transduction domain A"/>
    <property type="match status" value="1"/>
</dbReference>
<feature type="transmembrane region" description="Helical" evidence="10">
    <location>
        <begin position="683"/>
        <end position="702"/>
    </location>
</feature>
<dbReference type="InterPro" id="IPR027256">
    <property type="entry name" value="P-typ_ATPase_IB"/>
</dbReference>
<dbReference type="Proteomes" id="UP000732105">
    <property type="component" value="Unassembled WGS sequence"/>
</dbReference>
<feature type="transmembrane region" description="Helical" evidence="10">
    <location>
        <begin position="708"/>
        <end position="727"/>
    </location>
</feature>
<dbReference type="PRINTS" id="PR00119">
    <property type="entry name" value="CATATPASE"/>
</dbReference>
<feature type="transmembrane region" description="Helical" evidence="10">
    <location>
        <begin position="183"/>
        <end position="211"/>
    </location>
</feature>
<evidence type="ECO:0000256" key="1">
    <source>
        <dbReference type="ARBA" id="ARBA00004370"/>
    </source>
</evidence>
<dbReference type="SFLD" id="SFLDS00003">
    <property type="entry name" value="Haloacid_Dehalogenase"/>
    <property type="match status" value="1"/>
</dbReference>
<dbReference type="Pfam" id="PF00122">
    <property type="entry name" value="E1-E2_ATPase"/>
    <property type="match status" value="1"/>
</dbReference>
<dbReference type="NCBIfam" id="TIGR01494">
    <property type="entry name" value="ATPase_P-type"/>
    <property type="match status" value="1"/>
</dbReference>
<dbReference type="InterPro" id="IPR023214">
    <property type="entry name" value="HAD_sf"/>
</dbReference>
<comment type="catalytic activity">
    <reaction evidence="9">
        <text>Zn(2+)(in) + ATP + H2O = Zn(2+)(out) + ADP + phosphate + H(+)</text>
        <dbReference type="Rhea" id="RHEA:20621"/>
        <dbReference type="ChEBI" id="CHEBI:15377"/>
        <dbReference type="ChEBI" id="CHEBI:15378"/>
        <dbReference type="ChEBI" id="CHEBI:29105"/>
        <dbReference type="ChEBI" id="CHEBI:30616"/>
        <dbReference type="ChEBI" id="CHEBI:43474"/>
        <dbReference type="ChEBI" id="CHEBI:456216"/>
        <dbReference type="EC" id="7.2.2.12"/>
    </reaction>
</comment>
<dbReference type="NCBIfam" id="TIGR01525">
    <property type="entry name" value="ATPase-IB_hvy"/>
    <property type="match status" value="1"/>
</dbReference>
<keyword evidence="7 10" id="KW-0472">Membrane</keyword>
<evidence type="ECO:0000256" key="5">
    <source>
        <dbReference type="ARBA" id="ARBA00022967"/>
    </source>
</evidence>
<dbReference type="InterPro" id="IPR008250">
    <property type="entry name" value="ATPase_P-typ_transduc_dom_A_sf"/>
</dbReference>
<dbReference type="SFLD" id="SFLDG00002">
    <property type="entry name" value="C1.7:_P-type_atpase_like"/>
    <property type="match status" value="1"/>
</dbReference>
<accession>A0ABX1WX62</accession>
<name>A0ABX1WX62_9BACT</name>
<keyword evidence="10" id="KW-0067">ATP-binding</keyword>
<dbReference type="RefSeq" id="WP_171595986.1">
    <property type="nucleotide sequence ID" value="NZ_RZNH01000021.1"/>
</dbReference>
<dbReference type="EMBL" id="RZNH01000021">
    <property type="protein sequence ID" value="NOU60715.1"/>
    <property type="molecule type" value="Genomic_DNA"/>
</dbReference>
<dbReference type="Pfam" id="PF00702">
    <property type="entry name" value="Hydrolase"/>
    <property type="match status" value="1"/>
</dbReference>
<comment type="similarity">
    <text evidence="2 10">Belongs to the cation transport ATPase (P-type) (TC 3.A.3) family. Type IB subfamily.</text>
</comment>
<evidence type="ECO:0000256" key="4">
    <source>
        <dbReference type="ARBA" id="ARBA00022723"/>
    </source>
</evidence>
<organism evidence="12 13">
    <name type="scientific">Marinifilum caeruleilacunae</name>
    <dbReference type="NCBI Taxonomy" id="2499076"/>
    <lineage>
        <taxon>Bacteria</taxon>
        <taxon>Pseudomonadati</taxon>
        <taxon>Bacteroidota</taxon>
        <taxon>Bacteroidia</taxon>
        <taxon>Marinilabiliales</taxon>
        <taxon>Marinifilaceae</taxon>
    </lineage>
</organism>
<evidence type="ECO:0000256" key="10">
    <source>
        <dbReference type="RuleBase" id="RU362081"/>
    </source>
</evidence>
<proteinExistence type="inferred from homology"/>
<dbReference type="Gene3D" id="3.40.50.1000">
    <property type="entry name" value="HAD superfamily/HAD-like"/>
    <property type="match status" value="1"/>
</dbReference>
<evidence type="ECO:0000256" key="2">
    <source>
        <dbReference type="ARBA" id="ARBA00006024"/>
    </source>
</evidence>
<feature type="domain" description="P-type ATPase A" evidence="11">
    <location>
        <begin position="236"/>
        <end position="330"/>
    </location>
</feature>
<evidence type="ECO:0000256" key="7">
    <source>
        <dbReference type="ARBA" id="ARBA00023136"/>
    </source>
</evidence>
<dbReference type="InterPro" id="IPR001757">
    <property type="entry name" value="P_typ_ATPase"/>
</dbReference>
<dbReference type="InterPro" id="IPR051014">
    <property type="entry name" value="Cation_Transport_ATPase_IB"/>
</dbReference>
<dbReference type="PRINTS" id="PR00120">
    <property type="entry name" value="HATPASE"/>
</dbReference>
<evidence type="ECO:0000256" key="3">
    <source>
        <dbReference type="ARBA" id="ARBA00022692"/>
    </source>
</evidence>
<sequence length="732" mass="80566">MNLRQNYKRPLLQCNPIHQLHGRMRIYCRALKFLSDHKKDIEELLLSVHFISSVKISPITSNVLIYYSDEFDSKIVLRKVEDIISQFSIPAFKGERKEKSRLTVNERRLQEEPVEELFRNVLVGSAALAWALFKRNTTPARSMFGRLTNFTALTSLSLARPVFKSGYESLRYNKRPNADTLSAVSILASLLSGNGISSLTIILLSDIAELLTAYSMNRTRKAIRAMLATGEKFVWKLEQDGSLIKTPQEEIHKGDTIVVHSGEIISVDGKVINGSATVDDSSITGEYMPKEKSKGDYVFAGSTIKTGTVSIMAEQTQEDTAASKIIHMVEEASHNKAQVQNVADKFSGSLIPLNFILGGIVYAVTKSPMRALNMLVIDYSCSIRLSTATALTAAISTGARNKVLIKGSNYLETLAEVDTVIFDKTGTLTEGNPEVKSIIPVDEKLNIPDLLGIVAAAEETSTHPVAHAIMQRVKLNGIKIPKHNEIEVVIGRGVKTKIGRSIVRVGNAKFMKENGILLEPAKDIISRLMLRGENIVYVSKSNKLCGLIGLNDPLRENMKKTINRLRNLEVDDIILLTGDVEQQAEVVASKMTFDRYKSELMPEDKARFALNLQSKGSKVVMIGDGINDAPALAYADVGIALGSKRTDIAMEAADIAIQSDNPLTIPSAIQLSRRTMQTVQQNFIASIGINSLGLVLGATGLLPVFWGAFLHNMTTVAVVSNSLRLFFFKMER</sequence>
<dbReference type="Pfam" id="PF19991">
    <property type="entry name" value="HMA_2"/>
    <property type="match status" value="1"/>
</dbReference>
<dbReference type="EC" id="7.2.2.12" evidence="8"/>
<dbReference type="InterPro" id="IPR018303">
    <property type="entry name" value="ATPase_P-typ_P_site"/>
</dbReference>
<comment type="caution">
    <text evidence="10">Lacks conserved residue(s) required for the propagation of feature annotation.</text>
</comment>
<dbReference type="PANTHER" id="PTHR48085:SF5">
    <property type="entry name" value="CADMIUM_ZINC-TRANSPORTING ATPASE HMA4-RELATED"/>
    <property type="match status" value="1"/>
</dbReference>
<protein>
    <recommendedName>
        <fullName evidence="8">P-type Zn(2+) transporter</fullName>
        <ecNumber evidence="8">7.2.2.12</ecNumber>
    </recommendedName>
</protein>
<comment type="caution">
    <text evidence="12">The sequence shown here is derived from an EMBL/GenBank/DDBJ whole genome shotgun (WGS) entry which is preliminary data.</text>
</comment>
<keyword evidence="10" id="KW-0547">Nucleotide-binding</keyword>
<dbReference type="SUPFAM" id="SSF81665">
    <property type="entry name" value="Calcium ATPase, transmembrane domain M"/>
    <property type="match status" value="1"/>
</dbReference>
<dbReference type="PROSITE" id="PS00154">
    <property type="entry name" value="ATPASE_E1_E2"/>
    <property type="match status" value="1"/>
</dbReference>
<evidence type="ECO:0000313" key="12">
    <source>
        <dbReference type="EMBL" id="NOU60715.1"/>
    </source>
</evidence>
<keyword evidence="5" id="KW-1278">Translocase</keyword>
<reference evidence="12 13" key="1">
    <citation type="submission" date="2018-12" db="EMBL/GenBank/DDBJ databases">
        <title>Marinifilum JC070 sp. nov., a marine bacterium isolated from Yongle Blue Hole in the South China Sea.</title>
        <authorList>
            <person name="Fu T."/>
        </authorList>
    </citation>
    <scope>NUCLEOTIDE SEQUENCE [LARGE SCALE GENOMIC DNA]</scope>
    <source>
        <strain evidence="12 13">JC070</strain>
    </source>
</reference>
<comment type="subcellular location">
    <subcellularLocation>
        <location evidence="10">Cell membrane</location>
    </subcellularLocation>
    <subcellularLocation>
        <location evidence="1">Membrane</location>
    </subcellularLocation>
</comment>
<keyword evidence="13" id="KW-1185">Reference proteome</keyword>
<dbReference type="InterPro" id="IPR036412">
    <property type="entry name" value="HAD-like_sf"/>
</dbReference>
<evidence type="ECO:0000313" key="13">
    <source>
        <dbReference type="Proteomes" id="UP000732105"/>
    </source>
</evidence>
<dbReference type="PANTHER" id="PTHR48085">
    <property type="entry name" value="CADMIUM/ZINC-TRANSPORTING ATPASE HMA2-RELATED"/>
    <property type="match status" value="1"/>
</dbReference>
<dbReference type="SUPFAM" id="SSF56784">
    <property type="entry name" value="HAD-like"/>
    <property type="match status" value="1"/>
</dbReference>
<dbReference type="SFLD" id="SFLDF00027">
    <property type="entry name" value="p-type_atpase"/>
    <property type="match status" value="1"/>
</dbReference>
<evidence type="ECO:0000259" key="11">
    <source>
        <dbReference type="Pfam" id="PF00122"/>
    </source>
</evidence>
<keyword evidence="3 10" id="KW-0812">Transmembrane</keyword>
<dbReference type="Gene3D" id="2.70.150.10">
    <property type="entry name" value="Calcium-transporting ATPase, cytoplasmic transduction domain A"/>
    <property type="match status" value="1"/>
</dbReference>
<evidence type="ECO:0000256" key="6">
    <source>
        <dbReference type="ARBA" id="ARBA00022989"/>
    </source>
</evidence>
<dbReference type="Gene3D" id="3.40.1110.10">
    <property type="entry name" value="Calcium-transporting ATPase, cytoplasmic domain N"/>
    <property type="match status" value="1"/>
</dbReference>
<dbReference type="InterPro" id="IPR044492">
    <property type="entry name" value="P_typ_ATPase_HD_dom"/>
</dbReference>
<dbReference type="InterPro" id="IPR023298">
    <property type="entry name" value="ATPase_P-typ_TM_dom_sf"/>
</dbReference>
<evidence type="ECO:0000256" key="8">
    <source>
        <dbReference type="ARBA" id="ARBA00039097"/>
    </source>
</evidence>
<keyword evidence="4 10" id="KW-0479">Metal-binding</keyword>
<gene>
    <name evidence="12" type="ORF">ELS83_12900</name>
</gene>
<dbReference type="InterPro" id="IPR059000">
    <property type="entry name" value="ATPase_P-type_domA"/>
</dbReference>
<evidence type="ECO:0000256" key="9">
    <source>
        <dbReference type="ARBA" id="ARBA00047308"/>
    </source>
</evidence>
<dbReference type="InterPro" id="IPR023299">
    <property type="entry name" value="ATPase_P-typ_cyto_dom_N"/>
</dbReference>